<evidence type="ECO:0000313" key="1">
    <source>
        <dbReference type="EMBL" id="GKJ99981.1"/>
    </source>
</evidence>
<dbReference type="Proteomes" id="UP001060507">
    <property type="component" value="Unassembled WGS sequence"/>
</dbReference>
<accession>A0A9P3PAG0</accession>
<sequence length="82" mass="8935">MQQRVKPGFILHVSKNFFPQQAAVQRAVGGNHLRPKVAGDGLERWGARFDHLAGNNIGINNVNPELREGVGDRAFTAADPTC</sequence>
<reference evidence="1" key="1">
    <citation type="journal article" date="2022" name="J. Appl. Microbiol.">
        <title>PCR-based ORF typing of Klebsiella pneumoniae for rapid identification of global clones and transmission events.</title>
        <authorList>
            <person name="Nonogaki R."/>
            <person name="Iijima A."/>
            <person name="Kawamura K."/>
            <person name="Kayama S."/>
            <person name="Sugai M."/>
            <person name="Yagi T."/>
            <person name="Arakawa Y."/>
            <person name="Doi Y."/>
            <person name="Suzuki M."/>
        </authorList>
    </citation>
    <scope>NUCLEOTIDE SEQUENCE</scope>
    <source>
        <strain evidence="1">NUKP-37</strain>
    </source>
</reference>
<gene>
    <name evidence="1" type="ORF">NUKP37_41140</name>
</gene>
<evidence type="ECO:0000313" key="2">
    <source>
        <dbReference type="Proteomes" id="UP001060507"/>
    </source>
</evidence>
<comment type="caution">
    <text evidence="1">The sequence shown here is derived from an EMBL/GenBank/DDBJ whole genome shotgun (WGS) entry which is preliminary data.</text>
</comment>
<dbReference type="AlphaFoldDB" id="A0A9P3PAG0"/>
<proteinExistence type="predicted"/>
<organism evidence="1 2">
    <name type="scientific">Klebsiella variicola</name>
    <dbReference type="NCBI Taxonomy" id="244366"/>
    <lineage>
        <taxon>Bacteria</taxon>
        <taxon>Pseudomonadati</taxon>
        <taxon>Pseudomonadota</taxon>
        <taxon>Gammaproteobacteria</taxon>
        <taxon>Enterobacterales</taxon>
        <taxon>Enterobacteriaceae</taxon>
        <taxon>Klebsiella/Raoultella group</taxon>
        <taxon>Klebsiella</taxon>
        <taxon>Klebsiella pneumoniae complex</taxon>
    </lineage>
</organism>
<name>A0A9P3PAG0_KLEVA</name>
<protein>
    <submittedName>
        <fullName evidence="1">Uncharacterized protein</fullName>
    </submittedName>
</protein>
<dbReference type="EMBL" id="BQTA01000015">
    <property type="protein sequence ID" value="GKJ99981.1"/>
    <property type="molecule type" value="Genomic_DNA"/>
</dbReference>